<gene>
    <name evidence="1" type="ORF">B0T23DRAFT_456610</name>
</gene>
<name>A0AAJ0MMZ3_9PEZI</name>
<evidence type="ECO:0000313" key="2">
    <source>
        <dbReference type="Proteomes" id="UP001285908"/>
    </source>
</evidence>
<proteinExistence type="predicted"/>
<reference evidence="1 2" key="1">
    <citation type="journal article" date="2023" name="Mol. Phylogenet. Evol.">
        <title>Genome-scale phylogeny and comparative genomics of the fungal order Sordariales.</title>
        <authorList>
            <person name="Hensen N."/>
            <person name="Bonometti L."/>
            <person name="Westerberg I."/>
            <person name="Brannstrom I.O."/>
            <person name="Guillou S."/>
            <person name="Cros-Aarteil S."/>
            <person name="Calhoun S."/>
            <person name="Haridas S."/>
            <person name="Kuo A."/>
            <person name="Mondo S."/>
            <person name="Pangilinan J."/>
            <person name="Riley R."/>
            <person name="LaButti K."/>
            <person name="Andreopoulos B."/>
            <person name="Lipzen A."/>
            <person name="Chen C."/>
            <person name="Yan M."/>
            <person name="Daum C."/>
            <person name="Ng V."/>
            <person name="Clum A."/>
            <person name="Steindorff A."/>
            <person name="Ohm R.A."/>
            <person name="Martin F."/>
            <person name="Silar P."/>
            <person name="Natvig D.O."/>
            <person name="Lalanne C."/>
            <person name="Gautier V."/>
            <person name="Ament-Velasquez S.L."/>
            <person name="Kruys A."/>
            <person name="Hutchinson M.I."/>
            <person name="Powell A.J."/>
            <person name="Barry K."/>
            <person name="Miller A.N."/>
            <person name="Grigoriev I.V."/>
            <person name="Debuchy R."/>
            <person name="Gladieux P."/>
            <person name="Hiltunen Thoren M."/>
            <person name="Johannesson H."/>
        </authorList>
    </citation>
    <scope>NUCLEOTIDE SEQUENCE [LARGE SCALE GENOMIC DNA]</scope>
    <source>
        <strain evidence="1 2">FGSC 10403</strain>
    </source>
</reference>
<accession>A0AAJ0MMZ3</accession>
<dbReference type="Proteomes" id="UP001285908">
    <property type="component" value="Unassembled WGS sequence"/>
</dbReference>
<organism evidence="1 2">
    <name type="scientific">Neurospora hispaniola</name>
    <dbReference type="NCBI Taxonomy" id="588809"/>
    <lineage>
        <taxon>Eukaryota</taxon>
        <taxon>Fungi</taxon>
        <taxon>Dikarya</taxon>
        <taxon>Ascomycota</taxon>
        <taxon>Pezizomycotina</taxon>
        <taxon>Sordariomycetes</taxon>
        <taxon>Sordariomycetidae</taxon>
        <taxon>Sordariales</taxon>
        <taxon>Sordariaceae</taxon>
        <taxon>Neurospora</taxon>
    </lineage>
</organism>
<evidence type="ECO:0000313" key="1">
    <source>
        <dbReference type="EMBL" id="KAK3486860.1"/>
    </source>
</evidence>
<sequence length="139" mass="15948">MGSCFSTQEFSRKNSKKEHAFIKLRLICDFCSIENPCYWPRIFGDRWMSVDEEYMRANPQIFPTVSQKQGIVIGLLELHGSFCLWNDEGTKTLVKYLELADLVQVWDRPSDKTCVGELRGLMEKLAEANVEVKLSPPGI</sequence>
<keyword evidence="2" id="KW-1185">Reference proteome</keyword>
<dbReference type="AlphaFoldDB" id="A0AAJ0MMZ3"/>
<dbReference type="EMBL" id="JAULSX010000008">
    <property type="protein sequence ID" value="KAK3486860.1"/>
    <property type="molecule type" value="Genomic_DNA"/>
</dbReference>
<dbReference type="GeneID" id="87878888"/>
<protein>
    <submittedName>
        <fullName evidence="1">Uncharacterized protein</fullName>
    </submittedName>
</protein>
<dbReference type="RefSeq" id="XP_062689417.1">
    <property type="nucleotide sequence ID" value="XM_062841266.1"/>
</dbReference>
<comment type="caution">
    <text evidence="1">The sequence shown here is derived from an EMBL/GenBank/DDBJ whole genome shotgun (WGS) entry which is preliminary data.</text>
</comment>